<dbReference type="InterPro" id="IPR013320">
    <property type="entry name" value="ConA-like_dom_sf"/>
</dbReference>
<name>A0A1D2MTK0_ORCCI</name>
<protein>
    <submittedName>
        <fullName evidence="2">Collagen alpha-1(XV) chain</fullName>
    </submittedName>
</protein>
<dbReference type="OrthoDB" id="10060752at2759"/>
<gene>
    <name evidence="2" type="ORF">Ocin01_10653</name>
</gene>
<feature type="compositionally biased region" description="Pro residues" evidence="1">
    <location>
        <begin position="117"/>
        <end position="128"/>
    </location>
</feature>
<feature type="region of interest" description="Disordered" evidence="1">
    <location>
        <begin position="110"/>
        <end position="170"/>
    </location>
</feature>
<dbReference type="AlphaFoldDB" id="A0A1D2MTK0"/>
<evidence type="ECO:0000313" key="2">
    <source>
        <dbReference type="EMBL" id="ODM96025.1"/>
    </source>
</evidence>
<dbReference type="Proteomes" id="UP000094527">
    <property type="component" value="Unassembled WGS sequence"/>
</dbReference>
<organism evidence="2 3">
    <name type="scientific">Orchesella cincta</name>
    <name type="common">Springtail</name>
    <name type="synonym">Podura cincta</name>
    <dbReference type="NCBI Taxonomy" id="48709"/>
    <lineage>
        <taxon>Eukaryota</taxon>
        <taxon>Metazoa</taxon>
        <taxon>Ecdysozoa</taxon>
        <taxon>Arthropoda</taxon>
        <taxon>Hexapoda</taxon>
        <taxon>Collembola</taxon>
        <taxon>Entomobryomorpha</taxon>
        <taxon>Entomobryoidea</taxon>
        <taxon>Orchesellidae</taxon>
        <taxon>Orchesellinae</taxon>
        <taxon>Orchesella</taxon>
    </lineage>
</organism>
<evidence type="ECO:0000313" key="3">
    <source>
        <dbReference type="Proteomes" id="UP000094527"/>
    </source>
</evidence>
<dbReference type="STRING" id="48709.A0A1D2MTK0"/>
<comment type="caution">
    <text evidence="2">The sequence shown here is derived from an EMBL/GenBank/DDBJ whole genome shotgun (WGS) entry which is preliminary data.</text>
</comment>
<sequence length="243" mass="26928">MHCVIGDNVTLFLNCREHSSKLAMRNPKELSFDPASTLYIGQAGPILKGNFQGAIQELKLYGNHMVSEVQCEDAFSSFGSTEGSSSDFTNELADFYDYPTYEDEEEINMDELGSGGLPPPPPRPPPAPTDDGHPFFDEENGSQGGKDKTNKDTSVFTPFVPTTKKLPNHRSGSTWYEDGLDSETAICQCNHTEILMKLPETLRGLPGPKGEQGRIKYFSFLSNLRGNWPRDSRAARNAARKEE</sequence>
<dbReference type="Gene3D" id="2.60.120.200">
    <property type="match status" value="1"/>
</dbReference>
<dbReference type="GO" id="GO:0005581">
    <property type="term" value="C:collagen trimer"/>
    <property type="evidence" value="ECO:0007669"/>
    <property type="project" value="UniProtKB-KW"/>
</dbReference>
<dbReference type="SUPFAM" id="SSF49899">
    <property type="entry name" value="Concanavalin A-like lectins/glucanases"/>
    <property type="match status" value="1"/>
</dbReference>
<reference evidence="2 3" key="1">
    <citation type="journal article" date="2016" name="Genome Biol. Evol.">
        <title>Gene Family Evolution Reflects Adaptation to Soil Environmental Stressors in the Genome of the Collembolan Orchesella cincta.</title>
        <authorList>
            <person name="Faddeeva-Vakhrusheva A."/>
            <person name="Derks M.F."/>
            <person name="Anvar S.Y."/>
            <person name="Agamennone V."/>
            <person name="Suring W."/>
            <person name="Smit S."/>
            <person name="van Straalen N.M."/>
            <person name="Roelofs D."/>
        </authorList>
    </citation>
    <scope>NUCLEOTIDE SEQUENCE [LARGE SCALE GENOMIC DNA]</scope>
    <source>
        <tissue evidence="2">Mixed pool</tissue>
    </source>
</reference>
<dbReference type="EMBL" id="LJIJ01000592">
    <property type="protein sequence ID" value="ODM96025.1"/>
    <property type="molecule type" value="Genomic_DNA"/>
</dbReference>
<accession>A0A1D2MTK0</accession>
<keyword evidence="2" id="KW-0176">Collagen</keyword>
<keyword evidence="3" id="KW-1185">Reference proteome</keyword>
<evidence type="ECO:0000256" key="1">
    <source>
        <dbReference type="SAM" id="MobiDB-lite"/>
    </source>
</evidence>
<proteinExistence type="predicted"/>